<accession>A0ABD2I3E1</accession>
<protein>
    <recommendedName>
        <fullName evidence="4">Borealin N-terminal domain-containing protein</fullName>
    </recommendedName>
</protein>
<evidence type="ECO:0000313" key="3">
    <source>
        <dbReference type="Proteomes" id="UP001620645"/>
    </source>
</evidence>
<evidence type="ECO:0000256" key="1">
    <source>
        <dbReference type="SAM" id="MobiDB-lite"/>
    </source>
</evidence>
<dbReference type="AlphaFoldDB" id="A0ABD2I3E1"/>
<evidence type="ECO:0008006" key="4">
    <source>
        <dbReference type="Google" id="ProtNLM"/>
    </source>
</evidence>
<proteinExistence type="predicted"/>
<dbReference type="Proteomes" id="UP001620645">
    <property type="component" value="Unassembled WGS sequence"/>
</dbReference>
<name>A0ABD2I3E1_HETSC</name>
<evidence type="ECO:0000313" key="2">
    <source>
        <dbReference type="EMBL" id="KAL3074737.1"/>
    </source>
</evidence>
<gene>
    <name evidence="2" type="ORF">niasHS_014182</name>
</gene>
<dbReference type="EMBL" id="JBICCN010000356">
    <property type="protein sequence ID" value="KAL3074737.1"/>
    <property type="molecule type" value="Genomic_DNA"/>
</dbReference>
<comment type="caution">
    <text evidence="2">The sequence shown here is derived from an EMBL/GenBank/DDBJ whole genome shotgun (WGS) entry which is preliminary data.</text>
</comment>
<organism evidence="2 3">
    <name type="scientific">Heterodera schachtii</name>
    <name type="common">Sugarbeet cyst nematode worm</name>
    <name type="synonym">Tylenchus schachtii</name>
    <dbReference type="NCBI Taxonomy" id="97005"/>
    <lineage>
        <taxon>Eukaryota</taxon>
        <taxon>Metazoa</taxon>
        <taxon>Ecdysozoa</taxon>
        <taxon>Nematoda</taxon>
        <taxon>Chromadorea</taxon>
        <taxon>Rhabditida</taxon>
        <taxon>Tylenchina</taxon>
        <taxon>Tylenchomorpha</taxon>
        <taxon>Tylenchoidea</taxon>
        <taxon>Heteroderidae</taxon>
        <taxon>Heteroderinae</taxon>
        <taxon>Heterodera</taxon>
    </lineage>
</organism>
<feature type="region of interest" description="Disordered" evidence="1">
    <location>
        <begin position="82"/>
        <end position="102"/>
    </location>
</feature>
<reference evidence="2 3" key="1">
    <citation type="submission" date="2024-10" db="EMBL/GenBank/DDBJ databases">
        <authorList>
            <person name="Kim D."/>
        </authorList>
    </citation>
    <scope>NUCLEOTIDE SEQUENCE [LARGE SCALE GENOMIC DNA]</scope>
    <source>
        <strain evidence="2">Taebaek</strain>
    </source>
</reference>
<keyword evidence="3" id="KW-1185">Reference proteome</keyword>
<sequence>MVRQKHNFSAEKMAELDKLISETKVKFDNDLKELELAKRHFSLDFVERMETEFAKIFPEEVLNMKLTDYVKHLEAHANEVAKNSDKEGGTVKGTASTPAFPRRPITYKTMKTPAGLNIRVPSCITPKVETGTARACKFGEVLFSMHGTPVAPVAGSSNGTEGAVNEWLQQEENLTPQSRDIVAQLKKLMHLKEAKKGDGGETTEKQ</sequence>